<feature type="signal peptide" evidence="1">
    <location>
        <begin position="1"/>
        <end position="19"/>
    </location>
</feature>
<dbReference type="EMBL" id="VORB01000009">
    <property type="protein sequence ID" value="TXC76947.1"/>
    <property type="molecule type" value="Genomic_DNA"/>
</dbReference>
<accession>A0A5C6UUE9</accession>
<dbReference type="RefSeq" id="WP_147015085.1">
    <property type="nucleotide sequence ID" value="NZ_VORB01000009.1"/>
</dbReference>
<comment type="caution">
    <text evidence="2">The sequence shown here is derived from an EMBL/GenBank/DDBJ whole genome shotgun (WGS) entry which is preliminary data.</text>
</comment>
<dbReference type="NCBIfam" id="NF033711">
    <property type="entry name" value="T9SS_PorQ"/>
    <property type="match status" value="1"/>
</dbReference>
<evidence type="ECO:0000313" key="2">
    <source>
        <dbReference type="EMBL" id="TXC76947.1"/>
    </source>
</evidence>
<dbReference type="Proteomes" id="UP000321168">
    <property type="component" value="Unassembled WGS sequence"/>
</dbReference>
<keyword evidence="1" id="KW-0732">Signal</keyword>
<evidence type="ECO:0000313" key="3">
    <source>
        <dbReference type="Proteomes" id="UP000321168"/>
    </source>
</evidence>
<feature type="chain" id="PRO_5023006320" evidence="1">
    <location>
        <begin position="20"/>
        <end position="351"/>
    </location>
</feature>
<sequence>MRNFLVVIALVLSSLFVLGQQKTEAFSNVNFPINARTAALGGKIVAADFSDPQMASAAPQLISGMEKGSVNFQTLFLPNGLKSTDASYLFKVKDLPFTFLAGARLFSFGPMDQTDEFGNVNGNFTPRDQVLYVSAGYNRPGPWQYGASLKFLNSTYEVYTANALAMDLGVAYVDTVKQFSAGAQLSNAGIMLSNYLDARQKLPVNFAMGISKKLDKAPFRFLFTMDNLQQWEIELPEDTEVKRDPLTGEDLPPEEKSSMGRFFRNFTRHIYAGSEIVFSQNFQIRVGYNYLRRKELSIAEKPGTVGLSWGLGFKINRFHIHYANSRFHLAGGAHFFSVTTNINNFWTRKQL</sequence>
<dbReference type="NCBIfam" id="NF033709">
    <property type="entry name" value="PorV_fam"/>
    <property type="match status" value="1"/>
</dbReference>
<proteinExistence type="predicted"/>
<protein>
    <submittedName>
        <fullName evidence="2">Type IX secretion system protein PorQ</fullName>
    </submittedName>
</protein>
<organism evidence="2 3">
    <name type="scientific">Luteibaculum oceani</name>
    <dbReference type="NCBI Taxonomy" id="1294296"/>
    <lineage>
        <taxon>Bacteria</taxon>
        <taxon>Pseudomonadati</taxon>
        <taxon>Bacteroidota</taxon>
        <taxon>Flavobacteriia</taxon>
        <taxon>Flavobacteriales</taxon>
        <taxon>Luteibaculaceae</taxon>
        <taxon>Luteibaculum</taxon>
    </lineage>
</organism>
<dbReference type="AlphaFoldDB" id="A0A5C6UUE9"/>
<evidence type="ECO:0000256" key="1">
    <source>
        <dbReference type="SAM" id="SignalP"/>
    </source>
</evidence>
<gene>
    <name evidence="2" type="primary">porQ</name>
    <name evidence="2" type="ORF">FRX97_10050</name>
</gene>
<dbReference type="OrthoDB" id="9809953at2"/>
<keyword evidence="3" id="KW-1185">Reference proteome</keyword>
<name>A0A5C6UUE9_9FLAO</name>
<reference evidence="2 3" key="1">
    <citation type="submission" date="2019-08" db="EMBL/GenBank/DDBJ databases">
        <title>Genome of Luteibaculum oceani JCM 18817.</title>
        <authorList>
            <person name="Bowman J.P."/>
        </authorList>
    </citation>
    <scope>NUCLEOTIDE SEQUENCE [LARGE SCALE GENOMIC DNA]</scope>
    <source>
        <strain evidence="2 3">JCM 18817</strain>
    </source>
</reference>